<dbReference type="NCBIfam" id="TIGR00478">
    <property type="entry name" value="tly"/>
    <property type="match status" value="1"/>
</dbReference>
<comment type="similarity">
    <text evidence="2">Belongs to the TlyA family.</text>
</comment>
<evidence type="ECO:0000256" key="2">
    <source>
        <dbReference type="ARBA" id="ARBA00029460"/>
    </source>
</evidence>
<dbReference type="PANTHER" id="PTHR32319">
    <property type="entry name" value="BACTERIAL HEMOLYSIN-LIKE PROTEIN"/>
    <property type="match status" value="1"/>
</dbReference>
<dbReference type="SUPFAM" id="SSF53335">
    <property type="entry name" value="S-adenosyl-L-methionine-dependent methyltransferases"/>
    <property type="match status" value="1"/>
</dbReference>
<dbReference type="InterPro" id="IPR029063">
    <property type="entry name" value="SAM-dependent_MTases_sf"/>
</dbReference>
<dbReference type="GO" id="GO:0032259">
    <property type="term" value="P:methylation"/>
    <property type="evidence" value="ECO:0007669"/>
    <property type="project" value="UniProtKB-KW"/>
</dbReference>
<dbReference type="InterPro" id="IPR002877">
    <property type="entry name" value="RNA_MeTrfase_FtsJ_dom"/>
</dbReference>
<protein>
    <submittedName>
        <fullName evidence="5">TlyA family RNA methyltransferase</fullName>
    </submittedName>
</protein>
<dbReference type="RefSeq" id="WP_207300275.1">
    <property type="nucleotide sequence ID" value="NZ_CP071444.1"/>
</dbReference>
<dbReference type="Gene3D" id="3.40.50.150">
    <property type="entry name" value="Vaccinia Virus protein VP39"/>
    <property type="match status" value="1"/>
</dbReference>
<dbReference type="InterPro" id="IPR002942">
    <property type="entry name" value="S4_RNA-bd"/>
</dbReference>
<dbReference type="EMBL" id="CP071444">
    <property type="protein sequence ID" value="QSX08934.1"/>
    <property type="molecule type" value="Genomic_DNA"/>
</dbReference>
<evidence type="ECO:0000256" key="3">
    <source>
        <dbReference type="PROSITE-ProRule" id="PRU00182"/>
    </source>
</evidence>
<feature type="domain" description="RNA-binding S4" evidence="4">
    <location>
        <begin position="2"/>
        <end position="67"/>
    </location>
</feature>
<name>A0A975AIR1_9FIRM</name>
<dbReference type="PANTHER" id="PTHR32319:SF0">
    <property type="entry name" value="BACTERIAL HEMOLYSIN-LIKE PROTEIN"/>
    <property type="match status" value="1"/>
</dbReference>
<keyword evidence="5" id="KW-0808">Transferase</keyword>
<keyword evidence="6" id="KW-1185">Reference proteome</keyword>
<dbReference type="InterPro" id="IPR036986">
    <property type="entry name" value="S4_RNA-bd_sf"/>
</dbReference>
<accession>A0A975AIR1</accession>
<gene>
    <name evidence="5" type="ORF">J0B03_02310</name>
</gene>
<dbReference type="PROSITE" id="PS50889">
    <property type="entry name" value="S4"/>
    <property type="match status" value="1"/>
</dbReference>
<keyword evidence="5" id="KW-0489">Methyltransferase</keyword>
<dbReference type="Proteomes" id="UP000663499">
    <property type="component" value="Chromosome"/>
</dbReference>
<dbReference type="Pfam" id="PF01728">
    <property type="entry name" value="FtsJ"/>
    <property type="match status" value="1"/>
</dbReference>
<sequence length="264" mass="29294">MSRLDVYLHENGFFDSRESAKRNIMAGNVTVNGQIVDKAGTKVKDDDQIDVREKDCPYVSRGGLKLKKAMDRFGIDLKDKVAMDAGASTGGFTDCMLQNGAAKVYAIDVGYGQLDWKLRSDPRVISMERTNFRYLTYEEIGEKVDFFVMDVSFISVTKLIPSMLLFLKAGALAVVLIKPQFEAGKDKVGKHGIVKSEEVHREVLETTLKAFVENGLKPIGLDFSPIKGAKGNIEYLVLLENSSPEDEEWSAEIDLVVKNAQSTL</sequence>
<evidence type="ECO:0000313" key="5">
    <source>
        <dbReference type="EMBL" id="QSX08934.1"/>
    </source>
</evidence>
<proteinExistence type="inferred from homology"/>
<dbReference type="AlphaFoldDB" id="A0A975AIR1"/>
<evidence type="ECO:0000313" key="6">
    <source>
        <dbReference type="Proteomes" id="UP000663499"/>
    </source>
</evidence>
<dbReference type="InterPro" id="IPR047048">
    <property type="entry name" value="TlyA"/>
</dbReference>
<evidence type="ECO:0000259" key="4">
    <source>
        <dbReference type="SMART" id="SM00363"/>
    </source>
</evidence>
<dbReference type="Pfam" id="PF01479">
    <property type="entry name" value="S4"/>
    <property type="match status" value="1"/>
</dbReference>
<dbReference type="SUPFAM" id="SSF55174">
    <property type="entry name" value="Alpha-L RNA-binding motif"/>
    <property type="match status" value="1"/>
</dbReference>
<dbReference type="KEGG" id="alka:J0B03_02310"/>
<reference evidence="5" key="1">
    <citation type="submission" date="2021-03" db="EMBL/GenBank/DDBJ databases">
        <title>Alkalibacter marinus sp. nov., isolated from tidal flat sediment.</title>
        <authorList>
            <person name="Namirimu T."/>
            <person name="Yang J.-A."/>
            <person name="Yang S.-H."/>
            <person name="Kim Y.-J."/>
            <person name="Kwon K.K."/>
        </authorList>
    </citation>
    <scope>NUCLEOTIDE SEQUENCE</scope>
    <source>
        <strain evidence="5">ES005</strain>
    </source>
</reference>
<dbReference type="SMART" id="SM00363">
    <property type="entry name" value="S4"/>
    <property type="match status" value="1"/>
</dbReference>
<evidence type="ECO:0000256" key="1">
    <source>
        <dbReference type="ARBA" id="ARBA00022884"/>
    </source>
</evidence>
<dbReference type="PIRSF" id="PIRSF005578">
    <property type="entry name" value="TlyA"/>
    <property type="match status" value="1"/>
</dbReference>
<dbReference type="Gene3D" id="3.10.290.10">
    <property type="entry name" value="RNA-binding S4 domain"/>
    <property type="match status" value="1"/>
</dbReference>
<dbReference type="InterPro" id="IPR004538">
    <property type="entry name" value="Hemolysin_A/TlyA"/>
</dbReference>
<dbReference type="GO" id="GO:0003723">
    <property type="term" value="F:RNA binding"/>
    <property type="evidence" value="ECO:0007669"/>
    <property type="project" value="UniProtKB-KW"/>
</dbReference>
<dbReference type="GO" id="GO:0008168">
    <property type="term" value="F:methyltransferase activity"/>
    <property type="evidence" value="ECO:0007669"/>
    <property type="project" value="UniProtKB-KW"/>
</dbReference>
<dbReference type="CDD" id="cd00165">
    <property type="entry name" value="S4"/>
    <property type="match status" value="1"/>
</dbReference>
<organism evidence="5 6">
    <name type="scientific">Alkalibacter rhizosphaerae</name>
    <dbReference type="NCBI Taxonomy" id="2815577"/>
    <lineage>
        <taxon>Bacteria</taxon>
        <taxon>Bacillati</taxon>
        <taxon>Bacillota</taxon>
        <taxon>Clostridia</taxon>
        <taxon>Eubacteriales</taxon>
        <taxon>Eubacteriaceae</taxon>
        <taxon>Alkalibacter</taxon>
    </lineage>
</organism>
<keyword evidence="1 3" id="KW-0694">RNA-binding</keyword>